<sequence length="218" mass="24785">MCNLTQETVGHWFDFVTSVDKSINVWKVRAGHRGQVTRLLKKFEDIEKNSDLDKDEVKLIADAIEQKQRTTVELNEKILDSTSDEDVAEEIQESDDNLTEIQTLSYQKAQLHGHVAQTIEGFALTNANYTTAVNLFNESFGQPHKIIHTYMIALMEMPIPSNSLQRLRSYGDNLEAYVRGLESKGQAQEMYGALYMGNFHLKFAQISHENMAATILLD</sequence>
<keyword evidence="2" id="KW-1185">Reference proteome</keyword>
<accession>A0A6J8C0G2</accession>
<dbReference type="Proteomes" id="UP000507470">
    <property type="component" value="Unassembled WGS sequence"/>
</dbReference>
<proteinExistence type="predicted"/>
<dbReference type="InterPro" id="IPR005312">
    <property type="entry name" value="DUF1759"/>
</dbReference>
<reference evidence="1 2" key="1">
    <citation type="submission" date="2020-06" db="EMBL/GenBank/DDBJ databases">
        <authorList>
            <person name="Li R."/>
            <person name="Bekaert M."/>
        </authorList>
    </citation>
    <scope>NUCLEOTIDE SEQUENCE [LARGE SCALE GENOMIC DNA]</scope>
    <source>
        <strain evidence="2">wild</strain>
    </source>
</reference>
<evidence type="ECO:0000313" key="1">
    <source>
        <dbReference type="EMBL" id="CAC5389703.1"/>
    </source>
</evidence>
<dbReference type="OrthoDB" id="6147003at2759"/>
<protein>
    <submittedName>
        <fullName evidence="1">Uncharacterized protein</fullName>
    </submittedName>
</protein>
<gene>
    <name evidence="1" type="ORF">MCOR_24844</name>
</gene>
<dbReference type="EMBL" id="CACVKT020004359">
    <property type="protein sequence ID" value="CAC5389703.1"/>
    <property type="molecule type" value="Genomic_DNA"/>
</dbReference>
<dbReference type="Pfam" id="PF03564">
    <property type="entry name" value="DUF1759"/>
    <property type="match status" value="1"/>
</dbReference>
<dbReference type="AlphaFoldDB" id="A0A6J8C0G2"/>
<name>A0A6J8C0G2_MYTCO</name>
<evidence type="ECO:0000313" key="2">
    <source>
        <dbReference type="Proteomes" id="UP000507470"/>
    </source>
</evidence>
<organism evidence="1 2">
    <name type="scientific">Mytilus coruscus</name>
    <name type="common">Sea mussel</name>
    <dbReference type="NCBI Taxonomy" id="42192"/>
    <lineage>
        <taxon>Eukaryota</taxon>
        <taxon>Metazoa</taxon>
        <taxon>Spiralia</taxon>
        <taxon>Lophotrochozoa</taxon>
        <taxon>Mollusca</taxon>
        <taxon>Bivalvia</taxon>
        <taxon>Autobranchia</taxon>
        <taxon>Pteriomorphia</taxon>
        <taxon>Mytilida</taxon>
        <taxon>Mytiloidea</taxon>
        <taxon>Mytilidae</taxon>
        <taxon>Mytilinae</taxon>
        <taxon>Mytilus</taxon>
    </lineage>
</organism>